<comment type="caution">
    <text evidence="4">The sequence shown here is derived from an EMBL/GenBank/DDBJ whole genome shotgun (WGS) entry which is preliminary data.</text>
</comment>
<evidence type="ECO:0000313" key="6">
    <source>
        <dbReference type="Proteomes" id="UP001596513"/>
    </source>
</evidence>
<dbReference type="InterPro" id="IPR025343">
    <property type="entry name" value="DUF4099"/>
</dbReference>
<feature type="compositionally biased region" description="Polar residues" evidence="1">
    <location>
        <begin position="151"/>
        <end position="161"/>
    </location>
</feature>
<gene>
    <name evidence="4" type="ORF">ACFQT0_26720</name>
    <name evidence="5" type="ORF">ACFQT0_27630</name>
</gene>
<evidence type="ECO:0000259" key="2">
    <source>
        <dbReference type="Pfam" id="PF13101"/>
    </source>
</evidence>
<dbReference type="EMBL" id="JBHTEK010000003">
    <property type="protein sequence ID" value="MFC7670569.1"/>
    <property type="molecule type" value="Genomic_DNA"/>
</dbReference>
<evidence type="ECO:0000313" key="4">
    <source>
        <dbReference type="EMBL" id="MFC7670569.1"/>
    </source>
</evidence>
<evidence type="ECO:0000259" key="3">
    <source>
        <dbReference type="Pfam" id="PF13351"/>
    </source>
</evidence>
<dbReference type="Proteomes" id="UP001596513">
    <property type="component" value="Unassembled WGS sequence"/>
</dbReference>
<reference evidence="6" key="2">
    <citation type="journal article" date="2019" name="Int. J. Syst. Evol. Microbiol.">
        <title>The Global Catalogue of Microorganisms (GCM) 10K type strain sequencing project: providing services to taxonomists for standard genome sequencing and annotation.</title>
        <authorList>
            <consortium name="The Broad Institute Genomics Platform"/>
            <consortium name="The Broad Institute Genome Sequencing Center for Infectious Disease"/>
            <person name="Wu L."/>
            <person name="Ma J."/>
        </authorList>
    </citation>
    <scope>NUCLEOTIDE SEQUENCE [LARGE SCALE GENOMIC DNA]</scope>
    <source>
        <strain evidence="6">JCM 19635</strain>
    </source>
</reference>
<name>A0ABW2UC20_9BACT</name>
<feature type="region of interest" description="Disordered" evidence="1">
    <location>
        <begin position="676"/>
        <end position="713"/>
    </location>
</feature>
<evidence type="ECO:0000313" key="5">
    <source>
        <dbReference type="EMBL" id="MFC7670732.1"/>
    </source>
</evidence>
<organism evidence="4 6">
    <name type="scientific">Hymenobacter humi</name>
    <dbReference type="NCBI Taxonomy" id="1411620"/>
    <lineage>
        <taxon>Bacteria</taxon>
        <taxon>Pseudomonadati</taxon>
        <taxon>Bacteroidota</taxon>
        <taxon>Cytophagia</taxon>
        <taxon>Cytophagales</taxon>
        <taxon>Hymenobacteraceae</taxon>
        <taxon>Hymenobacter</taxon>
    </lineage>
</organism>
<dbReference type="Pfam" id="PF13351">
    <property type="entry name" value="DUF4099"/>
    <property type="match status" value="1"/>
</dbReference>
<protein>
    <submittedName>
        <fullName evidence="4">DUF3945 domain-containing protein</fullName>
    </submittedName>
</protein>
<dbReference type="EMBL" id="JBHTEK010000003">
    <property type="protein sequence ID" value="MFC7670732.1"/>
    <property type="molecule type" value="Genomic_DNA"/>
</dbReference>
<sequence>MAELDENPTPAPLYLSQLPTANGNIAGDWLQPQQAHHSLFQFQLNPANPKQAALLPAPGADGPLMSSYNDTLGSVYQLGKIPGQADQYVRLERPTLLEKIGDNWKVVQQGRVGFSPNAQEPLRSVFGEPAPAPVPEVDSRQQITEPIAARSEQTTAPAQESHTSEVPEPGSPTKVEETPQPVKPEPTAPVGEGQGPQPEAELPPAVIAAPAHIGELQIQWRQKGDEVAPLLEMRAYLDQLREAGVAVGALTMERDPGGKLRGRFAVSYDPASNKLGQLEATLQGFKQVGNGIVVVEKPEQASNRRQEAGYDEGYEPARSRQVKDAFGVKQWDALSAQLSAVPKHALTAPEQVQQHAAGQRVALVAQQQGKTTEQVIREAKSLFDIDTSGNPASAFLKNFYAHLNGGPKTRQSLEVDYEKTRQELQARLTRQAGPGALPALEQPGGAPAPEPSEATPALDGLGAQARVAPRANPSLLFEARETPLKVLSSLGLKFEELAASGQLSKLLRGEKTDLLPMAVAGREGREPVRFEGKMVLHREADGSATLKLELPQQKLVIPNEIGGQVFTPEQREKLEKEGNAGLVRGLRDEQGREYNGYVAVDQTMNKVVVLPENKVTLHDTVAGVPLSPEQSKDLREGKVVALANMASGTGGPKFDGTVQVNAAKACLEVKPAAHELQQRQAPHQKQAAKATRAVTTAAPAVEAPQVKTRGPRL</sequence>
<proteinExistence type="predicted"/>
<accession>A0ABW2UC20</accession>
<dbReference type="InterPro" id="IPR025222">
    <property type="entry name" value="DUF3945"/>
</dbReference>
<keyword evidence="6" id="KW-1185">Reference proteome</keyword>
<feature type="compositionally biased region" description="Low complexity" evidence="1">
    <location>
        <begin position="432"/>
        <end position="457"/>
    </location>
</feature>
<feature type="region of interest" description="Disordered" evidence="1">
    <location>
        <begin position="431"/>
        <end position="457"/>
    </location>
</feature>
<feature type="compositionally biased region" description="Low complexity" evidence="1">
    <location>
        <begin position="684"/>
        <end position="706"/>
    </location>
</feature>
<feature type="domain" description="DUF4099" evidence="3">
    <location>
        <begin position="477"/>
        <end position="549"/>
    </location>
</feature>
<dbReference type="RefSeq" id="WP_380206280.1">
    <property type="nucleotide sequence ID" value="NZ_JBHTEK010000003.1"/>
</dbReference>
<evidence type="ECO:0000256" key="1">
    <source>
        <dbReference type="SAM" id="MobiDB-lite"/>
    </source>
</evidence>
<reference evidence="4" key="3">
    <citation type="submission" date="2024-09" db="EMBL/GenBank/DDBJ databases">
        <authorList>
            <person name="Sun Q."/>
            <person name="Mori K."/>
        </authorList>
    </citation>
    <scope>NUCLEOTIDE SEQUENCE</scope>
    <source>
        <strain evidence="4">JCM 19635</strain>
    </source>
</reference>
<feature type="domain" description="DUF3945" evidence="2">
    <location>
        <begin position="620"/>
        <end position="664"/>
    </location>
</feature>
<feature type="region of interest" description="Disordered" evidence="1">
    <location>
        <begin position="115"/>
        <end position="201"/>
    </location>
</feature>
<dbReference type="Pfam" id="PF13101">
    <property type="entry name" value="DUF3945"/>
    <property type="match status" value="1"/>
</dbReference>
<reference evidence="4" key="1">
    <citation type="journal article" date="2014" name="Int. J. Syst. Evol. Microbiol.">
        <title>Complete genome of a new Firmicutes species belonging to the dominant human colonic microbiota ('Ruminococcus bicirculans') reveals two chromosomes and a selective capacity to utilize plant glucans.</title>
        <authorList>
            <consortium name="NISC Comparative Sequencing Program"/>
            <person name="Wegmann U."/>
            <person name="Louis P."/>
            <person name="Goesmann A."/>
            <person name="Henrissat B."/>
            <person name="Duncan S.H."/>
            <person name="Flint H.J."/>
        </authorList>
    </citation>
    <scope>NUCLEOTIDE SEQUENCE</scope>
    <source>
        <strain evidence="4">JCM 19635</strain>
    </source>
</reference>